<dbReference type="AlphaFoldDB" id="A0A2Z4U7R1"/>
<keyword evidence="2" id="KW-1185">Reference proteome</keyword>
<gene>
    <name evidence="1" type="ORF">DQQ01_01415</name>
</gene>
<evidence type="ECO:0000313" key="1">
    <source>
        <dbReference type="EMBL" id="AWY97028.1"/>
    </source>
</evidence>
<dbReference type="KEGG" id="blau:DQQ01_01415"/>
<organism evidence="1 2">
    <name type="scientific">Blautia argi</name>
    <dbReference type="NCBI Taxonomy" id="1912897"/>
    <lineage>
        <taxon>Bacteria</taxon>
        <taxon>Bacillati</taxon>
        <taxon>Bacillota</taxon>
        <taxon>Clostridia</taxon>
        <taxon>Lachnospirales</taxon>
        <taxon>Lachnospiraceae</taxon>
        <taxon>Blautia</taxon>
    </lineage>
</organism>
<evidence type="ECO:0008006" key="3">
    <source>
        <dbReference type="Google" id="ProtNLM"/>
    </source>
</evidence>
<dbReference type="EMBL" id="CP030280">
    <property type="protein sequence ID" value="AWY97028.1"/>
    <property type="molecule type" value="Genomic_DNA"/>
</dbReference>
<proteinExistence type="predicted"/>
<dbReference type="Proteomes" id="UP000250003">
    <property type="component" value="Chromosome"/>
</dbReference>
<dbReference type="RefSeq" id="WP_111917864.1">
    <property type="nucleotide sequence ID" value="NZ_CAUWHR010000023.1"/>
</dbReference>
<evidence type="ECO:0000313" key="2">
    <source>
        <dbReference type="Proteomes" id="UP000250003"/>
    </source>
</evidence>
<reference evidence="2" key="1">
    <citation type="submission" date="2018-06" db="EMBL/GenBank/DDBJ databases">
        <title>Description of Blautia argi sp. nov., a new anaerobic isolated from dog feces.</title>
        <authorList>
            <person name="Chang Y.-H."/>
            <person name="Paek J."/>
            <person name="Shin Y."/>
        </authorList>
    </citation>
    <scope>NUCLEOTIDE SEQUENCE [LARGE SCALE GENOMIC DNA]</scope>
    <source>
        <strain evidence="2">KCTC 15426</strain>
    </source>
</reference>
<dbReference type="OrthoDB" id="1655413at2"/>
<name>A0A2Z4U7R1_9FIRM</name>
<protein>
    <recommendedName>
        <fullName evidence="3">Camelysin metallo-endopeptidase</fullName>
    </recommendedName>
</protein>
<accession>A0A2Z4U7R1</accession>
<sequence>MKKRILLMGVAAALTTTAIVGGSLAYFQADGRNVQQQISTRTLGISLTDAQSGELPEDSILLKGAMPGEEINLENKLVVTNTGDTPLYTRVTVSKCWGSYENASFKKEFDKDSEAIKLVPNSDWYIMENTEENDENLYLYYRAPLEVSGQTSSILEGLEIAKTLTNEYADKGIQLNVEVDAVQASESEAARQDAILAEWGVWAEFDGDGNILGIEE</sequence>